<feature type="chain" id="PRO_5038156721" description="Arabinogalactan endo-beta-1,4-galactanase" evidence="4">
    <location>
        <begin position="24"/>
        <end position="476"/>
    </location>
</feature>
<dbReference type="PANTHER" id="PTHR34983:SF2">
    <property type="entry name" value="ENDO-BETA-1,4-GALACTANASE"/>
    <property type="match status" value="1"/>
</dbReference>
<reference evidence="5" key="1">
    <citation type="submission" date="2021-01" db="EMBL/GenBank/DDBJ databases">
        <title>Modified the classification status of verrucomicrobia.</title>
        <authorList>
            <person name="Feng X."/>
        </authorList>
    </citation>
    <scope>NUCLEOTIDE SEQUENCE</scope>
    <source>
        <strain evidence="5">KCTC 13126</strain>
    </source>
</reference>
<gene>
    <name evidence="5" type="ORF">JIN87_15825</name>
</gene>
<dbReference type="AlphaFoldDB" id="A0A934S2Q5"/>
<dbReference type="GO" id="GO:0045490">
    <property type="term" value="P:pectin catabolic process"/>
    <property type="evidence" value="ECO:0007669"/>
    <property type="project" value="TreeGrafter"/>
</dbReference>
<evidence type="ECO:0000256" key="4">
    <source>
        <dbReference type="RuleBase" id="RU361192"/>
    </source>
</evidence>
<dbReference type="Proteomes" id="UP000617628">
    <property type="component" value="Unassembled WGS sequence"/>
</dbReference>
<dbReference type="Gene3D" id="3.20.20.80">
    <property type="entry name" value="Glycosidases"/>
    <property type="match status" value="1"/>
</dbReference>
<keyword evidence="6" id="KW-1185">Reference proteome</keyword>
<dbReference type="GO" id="GO:0015926">
    <property type="term" value="F:glucosidase activity"/>
    <property type="evidence" value="ECO:0007669"/>
    <property type="project" value="InterPro"/>
</dbReference>
<accession>A0A934S2Q5</accession>
<protein>
    <recommendedName>
        <fullName evidence="4">Arabinogalactan endo-beta-1,4-galactanase</fullName>
        <ecNumber evidence="4">3.2.1.89</ecNumber>
    </recommendedName>
</protein>
<feature type="signal peptide" evidence="4">
    <location>
        <begin position="1"/>
        <end position="23"/>
    </location>
</feature>
<evidence type="ECO:0000256" key="1">
    <source>
        <dbReference type="ARBA" id="ARBA00010687"/>
    </source>
</evidence>
<dbReference type="EC" id="3.2.1.89" evidence="4"/>
<keyword evidence="4" id="KW-0732">Signal</keyword>
<dbReference type="EMBL" id="JAENIL010000029">
    <property type="protein sequence ID" value="MBK1878349.1"/>
    <property type="molecule type" value="Genomic_DNA"/>
</dbReference>
<comment type="catalytic activity">
    <reaction evidence="4">
        <text>The enzyme specifically hydrolyzes (1-&gt;4)-beta-D-galactosidic linkages in type I arabinogalactans.</text>
        <dbReference type="EC" id="3.2.1.89"/>
    </reaction>
</comment>
<proteinExistence type="inferred from homology"/>
<evidence type="ECO:0000256" key="2">
    <source>
        <dbReference type="ARBA" id="ARBA00022801"/>
    </source>
</evidence>
<dbReference type="PANTHER" id="PTHR34983">
    <property type="entry name" value="ARABINOGALACTAN ENDO-BETA-1,4-GALACTANASE A"/>
    <property type="match status" value="1"/>
</dbReference>
<dbReference type="Pfam" id="PF07745">
    <property type="entry name" value="Glyco_hydro_53"/>
    <property type="match status" value="1"/>
</dbReference>
<evidence type="ECO:0000256" key="3">
    <source>
        <dbReference type="ARBA" id="ARBA00023295"/>
    </source>
</evidence>
<dbReference type="InterPro" id="IPR011683">
    <property type="entry name" value="Glyco_hydro_53"/>
</dbReference>
<keyword evidence="2 4" id="KW-0378">Hydrolase</keyword>
<comment type="similarity">
    <text evidence="1 4">Belongs to the glycosyl hydrolase 53 family.</text>
</comment>
<organism evidence="5 6">
    <name type="scientific">Pelagicoccus mobilis</name>
    <dbReference type="NCBI Taxonomy" id="415221"/>
    <lineage>
        <taxon>Bacteria</taxon>
        <taxon>Pseudomonadati</taxon>
        <taxon>Verrucomicrobiota</taxon>
        <taxon>Opitutia</taxon>
        <taxon>Puniceicoccales</taxon>
        <taxon>Pelagicoccaceae</taxon>
        <taxon>Pelagicoccus</taxon>
    </lineage>
</organism>
<name>A0A934S2Q5_9BACT</name>
<sequence length="476" mass="53318">MIRFCKGISVGCTLLAGIAQASAGTPFYFGNDLSYVNEMEDCGAVFRENDEVQDPFALMAVKGTNLCRVRLWHDPYFLESVPKVSPEVKSQYSNLEDVTKTIRRAKEAGMEVMLGIHYSDFWADPGRQVIPRAWLEHAANDDKLAELIYEYTKEVLEGLEAQGLLPEIVKLGNESNGGILLQDELHVTDNGDGTFEYEGGGTWRGSDERLSKLWNAGIKATREVGAKSVIDPKIALHVADPKDFISFYDRMVRIGVTDFDIAGFSYYYAWHGGTIENTGDVIRAFKGKYPQYEAMIVETGYLWDDKNIDGLVNIISEPDPMYLPVGQETQYRYMVDLTQEVIDAGGSGVIFWEPLWVSTPCRTPWGRGSSHEHVAYFDHRNNNNLHIGGTWMSADYTGLTESVPSEVSLGIDEDSGRLSLLLDQSNGTDYTVLSSEDLKKWELKRSFRAREDGEVSVPLGFLSNRSLFGKAREVTR</sequence>
<evidence type="ECO:0000313" key="5">
    <source>
        <dbReference type="EMBL" id="MBK1878349.1"/>
    </source>
</evidence>
<comment type="caution">
    <text evidence="5">The sequence shown here is derived from an EMBL/GenBank/DDBJ whole genome shotgun (WGS) entry which is preliminary data.</text>
</comment>
<keyword evidence="3 4" id="KW-0326">Glycosidase</keyword>
<dbReference type="RefSeq" id="WP_200356562.1">
    <property type="nucleotide sequence ID" value="NZ_JAENIL010000029.1"/>
</dbReference>
<dbReference type="InterPro" id="IPR017853">
    <property type="entry name" value="GH"/>
</dbReference>
<dbReference type="SUPFAM" id="SSF51445">
    <property type="entry name" value="(Trans)glycosidases"/>
    <property type="match status" value="1"/>
</dbReference>
<dbReference type="GO" id="GO:0031218">
    <property type="term" value="F:arabinogalactan endo-1,4-beta-galactosidase activity"/>
    <property type="evidence" value="ECO:0007669"/>
    <property type="project" value="UniProtKB-EC"/>
</dbReference>
<evidence type="ECO:0000313" key="6">
    <source>
        <dbReference type="Proteomes" id="UP000617628"/>
    </source>
</evidence>